<dbReference type="AlphaFoldDB" id="A0AAW5K815"/>
<dbReference type="EMBL" id="JANFYT010000012">
    <property type="protein sequence ID" value="MCQ4814154.1"/>
    <property type="molecule type" value="Genomic_DNA"/>
</dbReference>
<dbReference type="Pfam" id="PF13309">
    <property type="entry name" value="HTH_22"/>
    <property type="match status" value="1"/>
</dbReference>
<name>A0AAW5K815_9BACT</name>
<dbReference type="PANTHER" id="PTHR35568:SF1">
    <property type="entry name" value="TRANSCRIPTIONAL REGULATOR DAUR"/>
    <property type="match status" value="1"/>
</dbReference>
<feature type="domain" description="Transcriptional regulator DauR-like HTH" evidence="2">
    <location>
        <begin position="170"/>
        <end position="231"/>
    </location>
</feature>
<dbReference type="InterPro" id="IPR039446">
    <property type="entry name" value="DauR-like"/>
</dbReference>
<proteinExistence type="predicted"/>
<feature type="domain" description="YheO-like" evidence="1">
    <location>
        <begin position="11"/>
        <end position="124"/>
    </location>
</feature>
<gene>
    <name evidence="3" type="ORF">NE630_06890</name>
</gene>
<sequence>MTASQKMNPRLKILIPVVRGLAKILGKDYEVNLHDVSMPEHSLVLCENGYVTGRREGGPMTDFGLFMLQSEEYQSKDGIYNYLAKNNRGELIKCSCIFIRDENEKIIAFLCINYDLKKAVAAQELIESLVKVDMGKIEQYPESFDPPSEPHGKFPEPVRESFAQDLEEVMDDSLAQAKRRIGKPLQYLTKPEKKQVIKELHDKGFFLLKGAVDTLAAEMGNTKFTIYAYIRDIQKKQ</sequence>
<dbReference type="InterPro" id="IPR013559">
    <property type="entry name" value="YheO"/>
</dbReference>
<dbReference type="Pfam" id="PF08348">
    <property type="entry name" value="PAS_6"/>
    <property type="match status" value="1"/>
</dbReference>
<evidence type="ECO:0000259" key="2">
    <source>
        <dbReference type="Pfam" id="PF13309"/>
    </source>
</evidence>
<comment type="caution">
    <text evidence="3">The sequence shown here is derived from an EMBL/GenBank/DDBJ whole genome shotgun (WGS) entry which is preliminary data.</text>
</comment>
<protein>
    <submittedName>
        <fullName evidence="3">Helix-turn-helix transcriptional regulator</fullName>
    </submittedName>
</protein>
<keyword evidence="4" id="KW-1185">Reference proteome</keyword>
<dbReference type="Proteomes" id="UP001205919">
    <property type="component" value="Unassembled WGS sequence"/>
</dbReference>
<evidence type="ECO:0000313" key="3">
    <source>
        <dbReference type="EMBL" id="MCQ4814154.1"/>
    </source>
</evidence>
<evidence type="ECO:0000259" key="1">
    <source>
        <dbReference type="Pfam" id="PF08348"/>
    </source>
</evidence>
<evidence type="ECO:0000313" key="4">
    <source>
        <dbReference type="Proteomes" id="UP001205919"/>
    </source>
</evidence>
<reference evidence="3 4" key="1">
    <citation type="submission" date="2022-06" db="EMBL/GenBank/DDBJ databases">
        <title>Isolation of gut microbiota from human fecal samples.</title>
        <authorList>
            <person name="Pamer E.G."/>
            <person name="Barat B."/>
            <person name="Waligurski E."/>
            <person name="Medina S."/>
            <person name="Paddock L."/>
            <person name="Mostad J."/>
        </authorList>
    </citation>
    <scope>NUCLEOTIDE SEQUENCE [LARGE SCALE GENOMIC DNA]</scope>
    <source>
        <strain evidence="3 4">DFI.9.90</strain>
    </source>
</reference>
<dbReference type="PANTHER" id="PTHR35568">
    <property type="entry name" value="TRANSCRIPTIONAL REGULATOR DAUR"/>
    <property type="match status" value="1"/>
</dbReference>
<accession>A0AAW5K815</accession>
<dbReference type="InterPro" id="IPR039445">
    <property type="entry name" value="DauR-like_HTH"/>
</dbReference>
<organism evidence="3 4">
    <name type="scientific">Cloacibacillus evryensis</name>
    <dbReference type="NCBI Taxonomy" id="508460"/>
    <lineage>
        <taxon>Bacteria</taxon>
        <taxon>Thermotogati</taxon>
        <taxon>Synergistota</taxon>
        <taxon>Synergistia</taxon>
        <taxon>Synergistales</taxon>
        <taxon>Synergistaceae</taxon>
        <taxon>Cloacibacillus</taxon>
    </lineage>
</organism>